<dbReference type="InterPro" id="IPR028624">
    <property type="entry name" value="Tscrpt_elong_fac_GreA/B"/>
</dbReference>
<evidence type="ECO:0000313" key="13">
    <source>
        <dbReference type="Proteomes" id="UP000807785"/>
    </source>
</evidence>
<reference evidence="12" key="1">
    <citation type="submission" date="2020-10" db="EMBL/GenBank/DDBJ databases">
        <title>Connecting structure to function with the recovery of over 1000 high-quality activated sludge metagenome-assembled genomes encoding full-length rRNA genes using long-read sequencing.</title>
        <authorList>
            <person name="Singleton C.M."/>
            <person name="Petriglieri F."/>
            <person name="Kristensen J.M."/>
            <person name="Kirkegaard R.H."/>
            <person name="Michaelsen T.Y."/>
            <person name="Andersen M.H."/>
            <person name="Karst S.M."/>
            <person name="Dueholm M.S."/>
            <person name="Nielsen P.H."/>
            <person name="Albertsen M."/>
        </authorList>
    </citation>
    <scope>NUCLEOTIDE SEQUENCE</scope>
    <source>
        <strain evidence="12">Bjer_18-Q3-R1-45_BAT3C.347</strain>
    </source>
</reference>
<dbReference type="InterPro" id="IPR018151">
    <property type="entry name" value="TF_GreA/GreB_CS"/>
</dbReference>
<evidence type="ECO:0000256" key="3">
    <source>
        <dbReference type="ARBA" id="ARBA00023015"/>
    </source>
</evidence>
<dbReference type="Gene3D" id="3.10.50.30">
    <property type="entry name" value="Transcription elongation factor, GreA/GreB, C-terminal domain"/>
    <property type="match status" value="1"/>
</dbReference>
<evidence type="ECO:0000256" key="1">
    <source>
        <dbReference type="ARBA" id="ARBA00008213"/>
    </source>
</evidence>
<sequence length="158" mass="17004">MNKVPLTLAGAEQLRSELQRLKSVDRPSVVAAITEARSHGDLSENAEYDAAKERQGFVEGRIKEVEGKLANAQIIDPRLLDADGRCVFGATVDLEDAESGANVTYQIVGDDEADLKTGKVSISSPIARAMIGKYAGDVAEVQAPGGVREYEIIDVRYI</sequence>
<dbReference type="AlphaFoldDB" id="A0A9D7HP06"/>
<dbReference type="HAMAP" id="MF_00105">
    <property type="entry name" value="GreA_GreB"/>
    <property type="match status" value="1"/>
</dbReference>
<organism evidence="12 13">
    <name type="scientific">Candidatus Methylophosphatis roskildensis</name>
    <dbReference type="NCBI Taxonomy" id="2899263"/>
    <lineage>
        <taxon>Bacteria</taxon>
        <taxon>Pseudomonadati</taxon>
        <taxon>Pseudomonadota</taxon>
        <taxon>Betaproteobacteria</taxon>
        <taxon>Nitrosomonadales</taxon>
        <taxon>Sterolibacteriaceae</taxon>
        <taxon>Candidatus Methylophosphatis</taxon>
    </lineage>
</organism>
<evidence type="ECO:0000256" key="9">
    <source>
        <dbReference type="RuleBase" id="RU000556"/>
    </source>
</evidence>
<protein>
    <recommendedName>
        <fullName evidence="2 8">Transcription elongation factor GreA</fullName>
    </recommendedName>
    <alternativeName>
        <fullName evidence="7 8">Transcript cleavage factor GreA</fullName>
    </alternativeName>
</protein>
<dbReference type="GO" id="GO:0003677">
    <property type="term" value="F:DNA binding"/>
    <property type="evidence" value="ECO:0007669"/>
    <property type="project" value="UniProtKB-UniRule"/>
</dbReference>
<dbReference type="InterPro" id="IPR023459">
    <property type="entry name" value="Tscrpt_elong_fac_GreA/B_fam"/>
</dbReference>
<keyword evidence="12" id="KW-0251">Elongation factor</keyword>
<dbReference type="Gene3D" id="1.10.287.180">
    <property type="entry name" value="Transcription elongation factor, GreA/GreB, N-terminal domain"/>
    <property type="match status" value="1"/>
</dbReference>
<evidence type="ECO:0000256" key="2">
    <source>
        <dbReference type="ARBA" id="ARBA00013729"/>
    </source>
</evidence>
<dbReference type="PANTHER" id="PTHR30437">
    <property type="entry name" value="TRANSCRIPTION ELONGATION FACTOR GREA"/>
    <property type="match status" value="1"/>
</dbReference>
<dbReference type="GO" id="GO:0003746">
    <property type="term" value="F:translation elongation factor activity"/>
    <property type="evidence" value="ECO:0007669"/>
    <property type="project" value="UniProtKB-KW"/>
</dbReference>
<dbReference type="InterPro" id="IPR001437">
    <property type="entry name" value="Tscrpt_elong_fac_GreA/B_C"/>
</dbReference>
<dbReference type="PROSITE" id="PS00829">
    <property type="entry name" value="GREAB_1"/>
    <property type="match status" value="1"/>
</dbReference>
<name>A0A9D7HP06_9PROT</name>
<keyword evidence="3 8" id="KW-0805">Transcription regulation</keyword>
<dbReference type="Pfam" id="PF03449">
    <property type="entry name" value="GreA_GreB_N"/>
    <property type="match status" value="1"/>
</dbReference>
<dbReference type="InterPro" id="IPR036805">
    <property type="entry name" value="Tscrpt_elong_fac_GreA/B_N_sf"/>
</dbReference>
<feature type="domain" description="Transcription elongation factor GreA/GreB C-terminal" evidence="10">
    <location>
        <begin position="84"/>
        <end position="157"/>
    </location>
</feature>
<evidence type="ECO:0000256" key="7">
    <source>
        <dbReference type="ARBA" id="ARBA00030776"/>
    </source>
</evidence>
<proteinExistence type="inferred from homology"/>
<dbReference type="NCBIfam" id="NF001261">
    <property type="entry name" value="PRK00226.1-2"/>
    <property type="match status" value="1"/>
</dbReference>
<dbReference type="GO" id="GO:0032784">
    <property type="term" value="P:regulation of DNA-templated transcription elongation"/>
    <property type="evidence" value="ECO:0007669"/>
    <property type="project" value="UniProtKB-UniRule"/>
</dbReference>
<keyword evidence="12" id="KW-0648">Protein biosynthesis</keyword>
<dbReference type="GO" id="GO:0006354">
    <property type="term" value="P:DNA-templated transcription elongation"/>
    <property type="evidence" value="ECO:0007669"/>
    <property type="project" value="TreeGrafter"/>
</dbReference>
<gene>
    <name evidence="8 12" type="primary">greA</name>
    <name evidence="12" type="ORF">IPH26_21140</name>
</gene>
<dbReference type="InterPro" id="IPR006359">
    <property type="entry name" value="Tscrpt_elong_fac_GreA"/>
</dbReference>
<comment type="caution">
    <text evidence="12">The sequence shown here is derived from an EMBL/GenBank/DDBJ whole genome shotgun (WGS) entry which is preliminary data.</text>
</comment>
<keyword evidence="4 8" id="KW-0238">DNA-binding</keyword>
<dbReference type="NCBIfam" id="NF001264">
    <property type="entry name" value="PRK00226.1-5"/>
    <property type="match status" value="1"/>
</dbReference>
<dbReference type="PROSITE" id="PS00830">
    <property type="entry name" value="GREAB_2"/>
    <property type="match status" value="1"/>
</dbReference>
<dbReference type="GO" id="GO:0070063">
    <property type="term" value="F:RNA polymerase binding"/>
    <property type="evidence" value="ECO:0007669"/>
    <property type="project" value="InterPro"/>
</dbReference>
<keyword evidence="5 8" id="KW-0804">Transcription</keyword>
<evidence type="ECO:0000259" key="11">
    <source>
        <dbReference type="Pfam" id="PF03449"/>
    </source>
</evidence>
<dbReference type="Pfam" id="PF01272">
    <property type="entry name" value="GreA_GreB"/>
    <property type="match status" value="1"/>
</dbReference>
<evidence type="ECO:0000256" key="4">
    <source>
        <dbReference type="ARBA" id="ARBA00023125"/>
    </source>
</evidence>
<dbReference type="InterPro" id="IPR022691">
    <property type="entry name" value="Tscrpt_elong_fac_GreA/B_N"/>
</dbReference>
<dbReference type="FunFam" id="1.10.287.180:FF:000001">
    <property type="entry name" value="Transcription elongation factor GreA"/>
    <property type="match status" value="1"/>
</dbReference>
<evidence type="ECO:0000256" key="6">
    <source>
        <dbReference type="ARBA" id="ARBA00024916"/>
    </source>
</evidence>
<feature type="domain" description="Transcription elongation factor GreA/GreB N-terminal" evidence="11">
    <location>
        <begin position="4"/>
        <end position="74"/>
    </location>
</feature>
<accession>A0A9D7HP06</accession>
<evidence type="ECO:0000313" key="12">
    <source>
        <dbReference type="EMBL" id="MBK6975338.1"/>
    </source>
</evidence>
<evidence type="ECO:0000256" key="8">
    <source>
        <dbReference type="HAMAP-Rule" id="MF_00105"/>
    </source>
</evidence>
<dbReference type="FunFam" id="3.10.50.30:FF:000001">
    <property type="entry name" value="Transcription elongation factor GreA"/>
    <property type="match status" value="1"/>
</dbReference>
<dbReference type="NCBIfam" id="TIGR01462">
    <property type="entry name" value="greA"/>
    <property type="match status" value="1"/>
</dbReference>
<dbReference type="InterPro" id="IPR036953">
    <property type="entry name" value="GreA/GreB_C_sf"/>
</dbReference>
<dbReference type="SUPFAM" id="SSF46557">
    <property type="entry name" value="GreA transcript cleavage protein, N-terminal domain"/>
    <property type="match status" value="1"/>
</dbReference>
<dbReference type="PANTHER" id="PTHR30437:SF4">
    <property type="entry name" value="TRANSCRIPTION ELONGATION FACTOR GREA"/>
    <property type="match status" value="1"/>
</dbReference>
<dbReference type="SUPFAM" id="SSF54534">
    <property type="entry name" value="FKBP-like"/>
    <property type="match status" value="1"/>
</dbReference>
<dbReference type="EMBL" id="JADJEV010000005">
    <property type="protein sequence ID" value="MBK6975338.1"/>
    <property type="molecule type" value="Genomic_DNA"/>
</dbReference>
<comment type="function">
    <text evidence="6 8 9">Necessary for efficient RNA polymerase transcription elongation past template-encoded arresting sites. The arresting sites in DNA have the property of trapping a certain fraction of elongating RNA polymerases that pass through, resulting in locked ternary complexes. Cleavage of the nascent transcript by cleavage factors such as GreA or GreB allows the resumption of elongation from the new 3'terminus. GreA releases sequences of 2 to 3 nucleotides.</text>
</comment>
<evidence type="ECO:0000259" key="10">
    <source>
        <dbReference type="Pfam" id="PF01272"/>
    </source>
</evidence>
<dbReference type="NCBIfam" id="NF001263">
    <property type="entry name" value="PRK00226.1-4"/>
    <property type="match status" value="1"/>
</dbReference>
<dbReference type="PIRSF" id="PIRSF006092">
    <property type="entry name" value="GreA_GreB"/>
    <property type="match status" value="1"/>
</dbReference>
<comment type="similarity">
    <text evidence="1 8 9">Belongs to the GreA/GreB family.</text>
</comment>
<dbReference type="Proteomes" id="UP000807785">
    <property type="component" value="Unassembled WGS sequence"/>
</dbReference>
<evidence type="ECO:0000256" key="5">
    <source>
        <dbReference type="ARBA" id="ARBA00023163"/>
    </source>
</evidence>